<feature type="domain" description="HTH deoR-type" evidence="5">
    <location>
        <begin position="4"/>
        <end position="59"/>
    </location>
</feature>
<dbReference type="Gene3D" id="1.10.10.10">
    <property type="entry name" value="Winged helix-like DNA-binding domain superfamily/Winged helix DNA-binding domain"/>
    <property type="match status" value="1"/>
</dbReference>
<keyword evidence="3" id="KW-0238">DNA-binding</keyword>
<keyword evidence="1" id="KW-0678">Repressor</keyword>
<dbReference type="PANTHER" id="PTHR30363:SF4">
    <property type="entry name" value="GLYCEROL-3-PHOSPHATE REGULON REPRESSOR"/>
    <property type="match status" value="1"/>
</dbReference>
<dbReference type="GO" id="GO:0003677">
    <property type="term" value="F:DNA binding"/>
    <property type="evidence" value="ECO:0007669"/>
    <property type="project" value="UniProtKB-KW"/>
</dbReference>
<evidence type="ECO:0000313" key="7">
    <source>
        <dbReference type="Proteomes" id="UP000219439"/>
    </source>
</evidence>
<dbReference type="InterPro" id="IPR018356">
    <property type="entry name" value="Tscrpt_reg_HTH_DeoR_CS"/>
</dbReference>
<dbReference type="SUPFAM" id="SSF46785">
    <property type="entry name" value="Winged helix' DNA-binding domain"/>
    <property type="match status" value="1"/>
</dbReference>
<dbReference type="SMART" id="SM01134">
    <property type="entry name" value="DeoRC"/>
    <property type="match status" value="1"/>
</dbReference>
<dbReference type="SMART" id="SM00420">
    <property type="entry name" value="HTH_DEOR"/>
    <property type="match status" value="1"/>
</dbReference>
<proteinExistence type="predicted"/>
<dbReference type="InterPro" id="IPR036390">
    <property type="entry name" value="WH_DNA-bd_sf"/>
</dbReference>
<dbReference type="InterPro" id="IPR001034">
    <property type="entry name" value="DeoR_HTH"/>
</dbReference>
<dbReference type="PANTHER" id="PTHR30363">
    <property type="entry name" value="HTH-TYPE TRANSCRIPTIONAL REGULATOR SRLR-RELATED"/>
    <property type="match status" value="1"/>
</dbReference>
<dbReference type="Pfam" id="PF08220">
    <property type="entry name" value="HTH_DeoR"/>
    <property type="match status" value="1"/>
</dbReference>
<evidence type="ECO:0000256" key="4">
    <source>
        <dbReference type="ARBA" id="ARBA00023163"/>
    </source>
</evidence>
<accession>A0A285NGJ2</accession>
<name>A0A285NGJ2_9HYPH</name>
<organism evidence="6 7">
    <name type="scientific">Cohaesibacter gelatinilyticus</name>
    <dbReference type="NCBI Taxonomy" id="372072"/>
    <lineage>
        <taxon>Bacteria</taxon>
        <taxon>Pseudomonadati</taxon>
        <taxon>Pseudomonadota</taxon>
        <taxon>Alphaproteobacteria</taxon>
        <taxon>Hyphomicrobiales</taxon>
        <taxon>Cohaesibacteraceae</taxon>
    </lineage>
</organism>
<dbReference type="PROSITE" id="PS00894">
    <property type="entry name" value="HTH_DEOR_1"/>
    <property type="match status" value="1"/>
</dbReference>
<dbReference type="InterPro" id="IPR014036">
    <property type="entry name" value="DeoR-like_C"/>
</dbReference>
<evidence type="ECO:0000256" key="3">
    <source>
        <dbReference type="ARBA" id="ARBA00023125"/>
    </source>
</evidence>
<dbReference type="Proteomes" id="UP000219439">
    <property type="component" value="Unassembled WGS sequence"/>
</dbReference>
<dbReference type="InterPro" id="IPR036388">
    <property type="entry name" value="WH-like_DNA-bd_sf"/>
</dbReference>
<dbReference type="Pfam" id="PF00455">
    <property type="entry name" value="DeoRC"/>
    <property type="match status" value="1"/>
</dbReference>
<dbReference type="PRINTS" id="PR00037">
    <property type="entry name" value="HTHLACR"/>
</dbReference>
<dbReference type="SUPFAM" id="SSF100950">
    <property type="entry name" value="NagB/RpiA/CoA transferase-like"/>
    <property type="match status" value="1"/>
</dbReference>
<dbReference type="InterPro" id="IPR050313">
    <property type="entry name" value="Carb_Metab_HTH_regulators"/>
</dbReference>
<dbReference type="GO" id="GO:0003700">
    <property type="term" value="F:DNA-binding transcription factor activity"/>
    <property type="evidence" value="ECO:0007669"/>
    <property type="project" value="InterPro"/>
</dbReference>
<sequence length="270" mass="29657">MSTYSPRQMEILAQVRENGTAGIDYLSREFAVSTQTIRRDVNQLCEFGELRRVRGGVTLPPPKSHTQLSINATHLSGKYHELASRVASHIPDHSSLAIVSSPLMILVIQALREKSGLKIFTNDLTVALLASHQKDWQIVIAGGLVVSPKSEEAPLQAKPVSGSKIADFFSRFEADFGLIQATAISPQGMLLETAEEEAEIIQTVLSHANNGLLLLDSDQLDRSAHVRAADLNQIDRIFSNKTHDNPTKDINSVMSQPACNDRSSRFVSLY</sequence>
<keyword evidence="7" id="KW-1185">Reference proteome</keyword>
<keyword evidence="2" id="KW-0805">Transcription regulation</keyword>
<dbReference type="EMBL" id="OBEL01000001">
    <property type="protein sequence ID" value="SNZ06761.1"/>
    <property type="molecule type" value="Genomic_DNA"/>
</dbReference>
<evidence type="ECO:0000256" key="2">
    <source>
        <dbReference type="ARBA" id="ARBA00023015"/>
    </source>
</evidence>
<evidence type="ECO:0000259" key="5">
    <source>
        <dbReference type="PROSITE" id="PS51000"/>
    </source>
</evidence>
<dbReference type="PROSITE" id="PS51000">
    <property type="entry name" value="HTH_DEOR_2"/>
    <property type="match status" value="1"/>
</dbReference>
<keyword evidence="4" id="KW-0804">Transcription</keyword>
<dbReference type="InterPro" id="IPR037171">
    <property type="entry name" value="NagB/RpiA_transferase-like"/>
</dbReference>
<dbReference type="AlphaFoldDB" id="A0A285NGJ2"/>
<evidence type="ECO:0000256" key="1">
    <source>
        <dbReference type="ARBA" id="ARBA00022491"/>
    </source>
</evidence>
<reference evidence="6 7" key="1">
    <citation type="submission" date="2017-09" db="EMBL/GenBank/DDBJ databases">
        <authorList>
            <person name="Ehlers B."/>
            <person name="Leendertz F.H."/>
        </authorList>
    </citation>
    <scope>NUCLEOTIDE SEQUENCE [LARGE SCALE GENOMIC DNA]</scope>
    <source>
        <strain evidence="6 7">DSM 18289</strain>
    </source>
</reference>
<dbReference type="OrthoDB" id="9814815at2"/>
<gene>
    <name evidence="6" type="ORF">SAMN06265368_0529</name>
</gene>
<protein>
    <submittedName>
        <fullName evidence="6">Transcriptional regulator, DeoR family</fullName>
    </submittedName>
</protein>
<evidence type="ECO:0000313" key="6">
    <source>
        <dbReference type="EMBL" id="SNZ06761.1"/>
    </source>
</evidence>